<feature type="region of interest" description="Disordered" evidence="1">
    <location>
        <begin position="26"/>
        <end position="138"/>
    </location>
</feature>
<dbReference type="RefSeq" id="XP_012187382.1">
    <property type="nucleotide sequence ID" value="XM_012331992.1"/>
</dbReference>
<protein>
    <submittedName>
        <fullName evidence="2">Peptide synthetase</fullName>
    </submittedName>
</protein>
<dbReference type="GeneID" id="24106661"/>
<evidence type="ECO:0000313" key="3">
    <source>
        <dbReference type="Proteomes" id="UP000014071"/>
    </source>
</evidence>
<feature type="compositionally biased region" description="Basic and acidic residues" evidence="1">
    <location>
        <begin position="118"/>
        <end position="129"/>
    </location>
</feature>
<dbReference type="EMBL" id="DF238778">
    <property type="protein sequence ID" value="GAC93795.1"/>
    <property type="molecule type" value="Genomic_DNA"/>
</dbReference>
<accession>R9P6T7</accession>
<name>R9P6T7_PSEHS</name>
<reference evidence="3" key="1">
    <citation type="journal article" date="2013" name="Genome Announc.">
        <title>Draft genome sequence of the basidiomycetous yeast-like fungus Pseudozyma hubeiensis SY62, which produces an abundant amount of the biosurfactant mannosylerythritol lipids.</title>
        <authorList>
            <person name="Konishi M."/>
            <person name="Hatada Y."/>
            <person name="Horiuchi J."/>
        </authorList>
    </citation>
    <scope>NUCLEOTIDE SEQUENCE [LARGE SCALE GENOMIC DNA]</scope>
    <source>
        <strain evidence="3">SY62</strain>
    </source>
</reference>
<keyword evidence="3" id="KW-1185">Reference proteome</keyword>
<feature type="compositionally biased region" description="Basic residues" evidence="1">
    <location>
        <begin position="63"/>
        <end position="75"/>
    </location>
</feature>
<gene>
    <name evidence="2" type="ORF">PHSY_001360</name>
</gene>
<dbReference type="Proteomes" id="UP000014071">
    <property type="component" value="Unassembled WGS sequence"/>
</dbReference>
<proteinExistence type="predicted"/>
<organism evidence="2 3">
    <name type="scientific">Pseudozyma hubeiensis (strain SY62)</name>
    <name type="common">Yeast</name>
    <dbReference type="NCBI Taxonomy" id="1305764"/>
    <lineage>
        <taxon>Eukaryota</taxon>
        <taxon>Fungi</taxon>
        <taxon>Dikarya</taxon>
        <taxon>Basidiomycota</taxon>
        <taxon>Ustilaginomycotina</taxon>
        <taxon>Ustilaginomycetes</taxon>
        <taxon>Ustilaginales</taxon>
        <taxon>Ustilaginaceae</taxon>
        <taxon>Pseudozyma</taxon>
    </lineage>
</organism>
<feature type="compositionally biased region" description="Basic and acidic residues" evidence="1">
    <location>
        <begin position="76"/>
        <end position="106"/>
    </location>
</feature>
<dbReference type="HOGENOM" id="CLU_1856164_0_0_1"/>
<evidence type="ECO:0000313" key="2">
    <source>
        <dbReference type="EMBL" id="GAC93795.1"/>
    </source>
</evidence>
<sequence>MLSHNRSSSSRRSALLDRSAVSRLDHSLNSPPLAHLAPSMADSNRDHSNRASTLHALSQMVHHPNHIRNRSSHRRLAADRDRSPRDRRGPALRRRVDLRIQARSEEQEAEVPFVPSDLSRRMRMPESSRHLRSAVNQA</sequence>
<dbReference type="AlphaFoldDB" id="R9P6T7"/>
<evidence type="ECO:0000256" key="1">
    <source>
        <dbReference type="SAM" id="MobiDB-lite"/>
    </source>
</evidence>